<evidence type="ECO:0000256" key="1">
    <source>
        <dbReference type="SAM" id="MobiDB-lite"/>
    </source>
</evidence>
<dbReference type="AlphaFoldDB" id="A0A317SZH7"/>
<proteinExistence type="predicted"/>
<sequence>MHRNSPQSPGSPLKTASPPPPSTAPLSAAHRPPHTQDSIDAGSTTTDASHTSPEPRQAHSSPSASQIISNIATSASSLLTSIAHQDSASANATLASLSGSSGKVQSSSTAPSSSPSVLADPSHPALSNASSAATSAGFKSQPLSGPTSDIEFKLFSADRTVPTCQHYNRSHSPDSVKNDGEAVIDLLSQPLYVPDPSPSHLSRIDAAHPAVVEFAACDDPVDFLSNTSEYSEDIWGDLAGLFRRAKGEIKGKRKEPQSPTTMNRLREVWGHLRSSKL</sequence>
<feature type="region of interest" description="Disordered" evidence="1">
    <location>
        <begin position="94"/>
        <end position="145"/>
    </location>
</feature>
<feature type="compositionally biased region" description="Polar residues" evidence="1">
    <location>
        <begin position="1"/>
        <end position="10"/>
    </location>
</feature>
<protein>
    <submittedName>
        <fullName evidence="2">Uncharacterized protein</fullName>
    </submittedName>
</protein>
<organism evidence="2 3">
    <name type="scientific">Tuber magnatum</name>
    <name type="common">white Piedmont truffle</name>
    <dbReference type="NCBI Taxonomy" id="42249"/>
    <lineage>
        <taxon>Eukaryota</taxon>
        <taxon>Fungi</taxon>
        <taxon>Dikarya</taxon>
        <taxon>Ascomycota</taxon>
        <taxon>Pezizomycotina</taxon>
        <taxon>Pezizomycetes</taxon>
        <taxon>Pezizales</taxon>
        <taxon>Tuberaceae</taxon>
        <taxon>Tuber</taxon>
    </lineage>
</organism>
<feature type="compositionally biased region" description="Low complexity" evidence="1">
    <location>
        <begin position="94"/>
        <end position="116"/>
    </location>
</feature>
<dbReference type="EMBL" id="PYWC01000009">
    <property type="protein sequence ID" value="PWW79300.1"/>
    <property type="molecule type" value="Genomic_DNA"/>
</dbReference>
<comment type="caution">
    <text evidence="2">The sequence shown here is derived from an EMBL/GenBank/DDBJ whole genome shotgun (WGS) entry which is preliminary data.</text>
</comment>
<accession>A0A317SZH7</accession>
<feature type="compositionally biased region" description="Polar residues" evidence="1">
    <location>
        <begin position="35"/>
        <end position="62"/>
    </location>
</feature>
<name>A0A317SZH7_9PEZI</name>
<gene>
    <name evidence="2" type="ORF">C7212DRAFT_360752</name>
</gene>
<feature type="region of interest" description="Disordered" evidence="1">
    <location>
        <begin position="1"/>
        <end position="68"/>
    </location>
</feature>
<keyword evidence="3" id="KW-1185">Reference proteome</keyword>
<dbReference type="OrthoDB" id="5337545at2759"/>
<evidence type="ECO:0000313" key="2">
    <source>
        <dbReference type="EMBL" id="PWW79300.1"/>
    </source>
</evidence>
<reference evidence="2 3" key="1">
    <citation type="submission" date="2018-03" db="EMBL/GenBank/DDBJ databases">
        <title>Genomes of Pezizomycetes fungi and the evolution of truffles.</title>
        <authorList>
            <person name="Murat C."/>
            <person name="Payen T."/>
            <person name="Noel B."/>
            <person name="Kuo A."/>
            <person name="Martin F.M."/>
        </authorList>
    </citation>
    <scope>NUCLEOTIDE SEQUENCE [LARGE SCALE GENOMIC DNA]</scope>
    <source>
        <strain evidence="2">091103-1</strain>
    </source>
</reference>
<dbReference type="Proteomes" id="UP000246991">
    <property type="component" value="Unassembled WGS sequence"/>
</dbReference>
<feature type="compositionally biased region" description="Low complexity" evidence="1">
    <location>
        <begin position="125"/>
        <end position="136"/>
    </location>
</feature>
<evidence type="ECO:0000313" key="3">
    <source>
        <dbReference type="Proteomes" id="UP000246991"/>
    </source>
</evidence>